<evidence type="ECO:0000256" key="3">
    <source>
        <dbReference type="ARBA" id="ARBA00014856"/>
    </source>
</evidence>
<dbReference type="InterPro" id="IPR039344">
    <property type="entry name" value="MBLAC1"/>
</dbReference>
<feature type="domain" description="Metallo-beta-lactamase" evidence="7">
    <location>
        <begin position="26"/>
        <end position="192"/>
    </location>
</feature>
<name>A0ABP0GFN3_CLALP</name>
<evidence type="ECO:0000256" key="4">
    <source>
        <dbReference type="ARBA" id="ARBA00032988"/>
    </source>
</evidence>
<dbReference type="SMART" id="SM00849">
    <property type="entry name" value="Lactamase_B"/>
    <property type="match status" value="1"/>
</dbReference>
<dbReference type="PANTHER" id="PTHR23200:SF48">
    <property type="entry name" value="METALLO-BETA-LACTAMASE DOMAIN-CONTAINING PROTEIN 1"/>
    <property type="match status" value="1"/>
</dbReference>
<dbReference type="Proteomes" id="UP001642483">
    <property type="component" value="Unassembled WGS sequence"/>
</dbReference>
<organism evidence="8 9">
    <name type="scientific">Clavelina lepadiformis</name>
    <name type="common">Light-bulb sea squirt</name>
    <name type="synonym">Ascidia lepadiformis</name>
    <dbReference type="NCBI Taxonomy" id="159417"/>
    <lineage>
        <taxon>Eukaryota</taxon>
        <taxon>Metazoa</taxon>
        <taxon>Chordata</taxon>
        <taxon>Tunicata</taxon>
        <taxon>Ascidiacea</taxon>
        <taxon>Aplousobranchia</taxon>
        <taxon>Clavelinidae</taxon>
        <taxon>Clavelina</taxon>
    </lineage>
</organism>
<dbReference type="InterPro" id="IPR001279">
    <property type="entry name" value="Metallo-B-lactamas"/>
</dbReference>
<evidence type="ECO:0000256" key="2">
    <source>
        <dbReference type="ARBA" id="ARBA00011738"/>
    </source>
</evidence>
<dbReference type="SUPFAM" id="SSF56281">
    <property type="entry name" value="Metallo-hydrolase/oxidoreductase"/>
    <property type="match status" value="1"/>
</dbReference>
<evidence type="ECO:0000259" key="7">
    <source>
        <dbReference type="SMART" id="SM00849"/>
    </source>
</evidence>
<evidence type="ECO:0000313" key="8">
    <source>
        <dbReference type="EMBL" id="CAK8690542.1"/>
    </source>
</evidence>
<sequence>MSQSEVLVLQSGYCCEQEDGKHFTADCTVSLIIGDAGPVLVDTSGPWNGKKLVDELAKAGYKPDDIKIVVCTHGHSDHVGNLNLFSRAKFIVGYDIFCGNVFEAFDFKETNAQYSISDSIYVIPTPGHTNADVSVVVEGTKLGTVVVAGDIFENEFDQTDPSIWQTLSDNVSLQQQSRNRITAIADYIIPGHGNMFAVRK</sequence>
<comment type="function">
    <text evidence="6">Endoribonuclease that catalyzes the hydrolysis of histone-coding pre-mRNA 3'-end. Involved in histone pre-mRNA processing during the S-phase of the cell cycle, which is required for entering/progressing through S-phase. Cleaves histone pre-mRNA at a major and a minor cleavage site after the 5'-ACCCA-3' and the 5'-ACCCACA-3' sequence, respectively, and located downstream of the stem-loop. May require the presence of the HDE element located at the histone pre-RNA 3'-end to avoid non-specific cleavage.</text>
</comment>
<evidence type="ECO:0000256" key="1">
    <source>
        <dbReference type="ARBA" id="ARBA00004514"/>
    </source>
</evidence>
<proteinExistence type="predicted"/>
<comment type="subcellular location">
    <subcellularLocation>
        <location evidence="1">Cytoplasm</location>
        <location evidence="1">Cytosol</location>
    </subcellularLocation>
</comment>
<keyword evidence="9" id="KW-1185">Reference proteome</keyword>
<evidence type="ECO:0000256" key="6">
    <source>
        <dbReference type="ARBA" id="ARBA00045869"/>
    </source>
</evidence>
<protein>
    <recommendedName>
        <fullName evidence="3">Metallo-beta-lactamase domain-containing protein 1</fullName>
    </recommendedName>
    <alternativeName>
        <fullName evidence="4">Endoribonuclease MBLAC1</fullName>
    </alternativeName>
</protein>
<evidence type="ECO:0000256" key="5">
    <source>
        <dbReference type="ARBA" id="ARBA00044690"/>
    </source>
</evidence>
<dbReference type="Pfam" id="PF00753">
    <property type="entry name" value="Lactamase_B"/>
    <property type="match status" value="1"/>
</dbReference>
<dbReference type="InterPro" id="IPR036866">
    <property type="entry name" value="RibonucZ/Hydroxyglut_hydro"/>
</dbReference>
<comment type="subunit">
    <text evidence="2">Homodimer.</text>
</comment>
<reference evidence="8 9" key="1">
    <citation type="submission" date="2024-02" db="EMBL/GenBank/DDBJ databases">
        <authorList>
            <person name="Daric V."/>
            <person name="Darras S."/>
        </authorList>
    </citation>
    <scope>NUCLEOTIDE SEQUENCE [LARGE SCALE GENOMIC DNA]</scope>
</reference>
<evidence type="ECO:0000313" key="9">
    <source>
        <dbReference type="Proteomes" id="UP001642483"/>
    </source>
</evidence>
<gene>
    <name evidence="8" type="ORF">CVLEPA_LOCUS23149</name>
</gene>
<dbReference type="CDD" id="cd07711">
    <property type="entry name" value="MBLAC1-like_MBL-fold"/>
    <property type="match status" value="1"/>
</dbReference>
<dbReference type="PANTHER" id="PTHR23200">
    <property type="entry name" value="METALLO-BETA-LACTAMASE DOMAIN-CONTAINING PROTEIN 1"/>
    <property type="match status" value="1"/>
</dbReference>
<comment type="catalytic activity">
    <reaction evidence="5">
        <text>a ribonucleotidyl-ribonucleotide-RNA + H2O = a 3'-end ribonucleotide-RNA + a 5'-end 5'-phospho-ribonucleoside-RNA + H(+)</text>
        <dbReference type="Rhea" id="RHEA:68096"/>
        <dbReference type="Rhea" id="RHEA-COMP:15179"/>
        <dbReference type="Rhea" id="RHEA-COMP:17355"/>
        <dbReference type="Rhea" id="RHEA-COMP:17428"/>
        <dbReference type="ChEBI" id="CHEBI:15377"/>
        <dbReference type="ChEBI" id="CHEBI:15378"/>
        <dbReference type="ChEBI" id="CHEBI:74896"/>
        <dbReference type="ChEBI" id="CHEBI:138282"/>
        <dbReference type="ChEBI" id="CHEBI:173118"/>
    </reaction>
    <physiologicalReaction direction="left-to-right" evidence="5">
        <dbReference type="Rhea" id="RHEA:68097"/>
    </physiologicalReaction>
</comment>
<comment type="caution">
    <text evidence="8">The sequence shown here is derived from an EMBL/GenBank/DDBJ whole genome shotgun (WGS) entry which is preliminary data.</text>
</comment>
<dbReference type="Gene3D" id="3.60.15.10">
    <property type="entry name" value="Ribonuclease Z/Hydroxyacylglutathione hydrolase-like"/>
    <property type="match status" value="1"/>
</dbReference>
<dbReference type="EMBL" id="CAWYQH010000119">
    <property type="protein sequence ID" value="CAK8690542.1"/>
    <property type="molecule type" value="Genomic_DNA"/>
</dbReference>
<accession>A0ABP0GFN3</accession>